<reference evidence="2 3" key="1">
    <citation type="submission" date="2019-06" db="EMBL/GenBank/DDBJ databases">
        <authorList>
            <person name="Lee I."/>
            <person name="Jang G.I."/>
            <person name="Hwang C.Y."/>
        </authorList>
    </citation>
    <scope>NUCLEOTIDE SEQUENCE [LARGE SCALE GENOMIC DNA]</scope>
    <source>
        <strain evidence="2 3">PAMC 28131</strain>
    </source>
</reference>
<dbReference type="OrthoDB" id="7472091at2"/>
<dbReference type="InterPro" id="IPR009671">
    <property type="entry name" value="RraB_dom"/>
</dbReference>
<evidence type="ECO:0000313" key="2">
    <source>
        <dbReference type="EMBL" id="TPE58728.1"/>
    </source>
</evidence>
<dbReference type="EMBL" id="VFSU01000034">
    <property type="protein sequence ID" value="TPE58728.1"/>
    <property type="molecule type" value="Genomic_DNA"/>
</dbReference>
<evidence type="ECO:0000259" key="1">
    <source>
        <dbReference type="Pfam" id="PF06877"/>
    </source>
</evidence>
<dbReference type="InterPro" id="IPR036701">
    <property type="entry name" value="RraB-like_sf"/>
</dbReference>
<dbReference type="Gene3D" id="3.30.70.970">
    <property type="entry name" value="RraB-like"/>
    <property type="match status" value="1"/>
</dbReference>
<proteinExistence type="predicted"/>
<accession>A0A501XDM4</accession>
<dbReference type="AlphaFoldDB" id="A0A501XDM4"/>
<dbReference type="Proteomes" id="UP000319897">
    <property type="component" value="Unassembled WGS sequence"/>
</dbReference>
<organism evidence="2 3">
    <name type="scientific">Sandaracinobacter neustonicus</name>
    <dbReference type="NCBI Taxonomy" id="1715348"/>
    <lineage>
        <taxon>Bacteria</taxon>
        <taxon>Pseudomonadati</taxon>
        <taxon>Pseudomonadota</taxon>
        <taxon>Alphaproteobacteria</taxon>
        <taxon>Sphingomonadales</taxon>
        <taxon>Sphingosinicellaceae</taxon>
        <taxon>Sandaracinobacter</taxon>
    </lineage>
</organism>
<comment type="caution">
    <text evidence="2">The sequence shown here is derived from an EMBL/GenBank/DDBJ whole genome shotgun (WGS) entry which is preliminary data.</text>
</comment>
<evidence type="ECO:0000313" key="3">
    <source>
        <dbReference type="Proteomes" id="UP000319897"/>
    </source>
</evidence>
<gene>
    <name evidence="2" type="ORF">FJQ54_16925</name>
</gene>
<sequence length="120" mass="12809">MTSPQIDPEKLAAEIAEDAKILEALAENGDIASLTRPIDLHFKGSQEAIEALAEASEELGLEFIEFGEYEDGDIAADFIVEGTTEPAAMAALTKRALEIELAYGVEYDGWGCAAETGTEN</sequence>
<keyword evidence="3" id="KW-1185">Reference proteome</keyword>
<protein>
    <submittedName>
        <fullName evidence="2">Ribonuclease E inhibitor RraB</fullName>
    </submittedName>
</protein>
<dbReference type="SUPFAM" id="SSF89946">
    <property type="entry name" value="Hypothetical protein VC0424"/>
    <property type="match status" value="1"/>
</dbReference>
<name>A0A501XDM4_9SPHN</name>
<dbReference type="RefSeq" id="WP_140929580.1">
    <property type="nucleotide sequence ID" value="NZ_VFSU01000034.1"/>
</dbReference>
<dbReference type="Pfam" id="PF06877">
    <property type="entry name" value="RraB"/>
    <property type="match status" value="1"/>
</dbReference>
<feature type="domain" description="Regulator of ribonuclease activity B" evidence="1">
    <location>
        <begin position="16"/>
        <end position="112"/>
    </location>
</feature>